<dbReference type="SMART" id="SM00336">
    <property type="entry name" value="BBOX"/>
    <property type="match status" value="2"/>
</dbReference>
<dbReference type="InterPro" id="IPR001965">
    <property type="entry name" value="Znf_PHD"/>
</dbReference>
<feature type="compositionally biased region" description="Polar residues" evidence="11">
    <location>
        <begin position="431"/>
        <end position="444"/>
    </location>
</feature>
<feature type="region of interest" description="Disordered" evidence="11">
    <location>
        <begin position="808"/>
        <end position="853"/>
    </location>
</feature>
<dbReference type="SMART" id="SM00502">
    <property type="entry name" value="BBC"/>
    <property type="match status" value="1"/>
</dbReference>
<dbReference type="InterPro" id="IPR019787">
    <property type="entry name" value="Znf_PHD-finger"/>
</dbReference>
<evidence type="ECO:0000256" key="1">
    <source>
        <dbReference type="ARBA" id="ARBA00004123"/>
    </source>
</evidence>
<gene>
    <name evidence="16" type="primary">TRIM66</name>
</gene>
<feature type="non-terminal residue" evidence="16">
    <location>
        <position position="1"/>
    </location>
</feature>
<dbReference type="InterPro" id="IPR013083">
    <property type="entry name" value="Znf_RING/FYVE/PHD"/>
</dbReference>
<dbReference type="PROSITE" id="PS50016">
    <property type="entry name" value="ZF_PHD_2"/>
    <property type="match status" value="1"/>
</dbReference>
<dbReference type="GeneID" id="107119266"/>
<organism evidence="15 16">
    <name type="scientific">Gekko japonicus</name>
    <name type="common">Schlegel's Japanese gecko</name>
    <dbReference type="NCBI Taxonomy" id="146911"/>
    <lineage>
        <taxon>Eukaryota</taxon>
        <taxon>Metazoa</taxon>
        <taxon>Chordata</taxon>
        <taxon>Craniata</taxon>
        <taxon>Vertebrata</taxon>
        <taxon>Euteleostomi</taxon>
        <taxon>Lepidosauria</taxon>
        <taxon>Squamata</taxon>
        <taxon>Bifurcata</taxon>
        <taxon>Gekkota</taxon>
        <taxon>Gekkonidae</taxon>
        <taxon>Gekkoninae</taxon>
        <taxon>Gekko</taxon>
    </lineage>
</organism>
<dbReference type="InterPro" id="IPR019786">
    <property type="entry name" value="Zinc_finger_PHD-type_CS"/>
</dbReference>
<dbReference type="Pfam" id="PF25287">
    <property type="entry name" value="zf-B_box_Trim66"/>
    <property type="match status" value="1"/>
</dbReference>
<evidence type="ECO:0000256" key="3">
    <source>
        <dbReference type="ARBA" id="ARBA00022737"/>
    </source>
</evidence>
<feature type="domain" description="Bromo" evidence="12">
    <location>
        <begin position="965"/>
        <end position="1037"/>
    </location>
</feature>
<dbReference type="InterPro" id="IPR011011">
    <property type="entry name" value="Znf_FYVE_PHD"/>
</dbReference>
<evidence type="ECO:0000256" key="5">
    <source>
        <dbReference type="ARBA" id="ARBA00022833"/>
    </source>
</evidence>
<evidence type="ECO:0000256" key="10">
    <source>
        <dbReference type="PROSITE-ProRule" id="PRU00035"/>
    </source>
</evidence>
<dbReference type="InterPro" id="IPR001487">
    <property type="entry name" value="Bromodomain"/>
</dbReference>
<evidence type="ECO:0000256" key="9">
    <source>
        <dbReference type="PROSITE-ProRule" id="PRU00024"/>
    </source>
</evidence>
<dbReference type="CDD" id="cd19794">
    <property type="entry name" value="Bbox2_TRIM66-like"/>
    <property type="match status" value="1"/>
</dbReference>
<dbReference type="InterPro" id="IPR036427">
    <property type="entry name" value="Bromodomain-like_sf"/>
</dbReference>
<keyword evidence="7 10" id="KW-0103">Bromodomain</keyword>
<dbReference type="PROSITE" id="PS50119">
    <property type="entry name" value="ZF_BBOX"/>
    <property type="match status" value="2"/>
</dbReference>
<feature type="region of interest" description="Disordered" evidence="11">
    <location>
        <begin position="419"/>
        <end position="444"/>
    </location>
</feature>
<evidence type="ECO:0000313" key="16">
    <source>
        <dbReference type="RefSeq" id="XP_015277221.1"/>
    </source>
</evidence>
<evidence type="ECO:0000256" key="8">
    <source>
        <dbReference type="ARBA" id="ARBA00023242"/>
    </source>
</evidence>
<dbReference type="RefSeq" id="XP_015277221.1">
    <property type="nucleotide sequence ID" value="XM_015421735.1"/>
</dbReference>
<feature type="domain" description="B box-type" evidence="14">
    <location>
        <begin position="1"/>
        <end position="43"/>
    </location>
</feature>
<keyword evidence="5" id="KW-0862">Zinc</keyword>
<dbReference type="Pfam" id="PF00439">
    <property type="entry name" value="Bromodomain"/>
    <property type="match status" value="1"/>
</dbReference>
<dbReference type="Gene3D" id="3.30.160.60">
    <property type="entry name" value="Classic Zinc Finger"/>
    <property type="match status" value="1"/>
</dbReference>
<keyword evidence="3" id="KW-0677">Repeat</keyword>
<evidence type="ECO:0000256" key="6">
    <source>
        <dbReference type="ARBA" id="ARBA00023054"/>
    </source>
</evidence>
<sequence length="1123" mass="126517">SCSGCKEKRPAHSLCTSCNKWLCSLCTEEHGHGKEAGEHFLPISLKGCSGGEGGPNDFALFCPVHSQESLKMFCETCDILACRCCILTEHKEHRFRHLHEALQNQRAILENVTAKVEEKKSAAQVSAKQIEDRLFEVKHLQRKVENQIKMAKMVLISEINKRTNVLLEQLERITSERKQKLEQQLQGIMVLNRQFEHVQNFLSWAVCSKNSVPFLFSKELIVFQIQRLLETNCNADTSSPWKVRFTWDPSFWTKQLSNLGHLSMEGGQMLHSDVPAYGSMQGMQPSLYHHHGHHSPAPQHDPLNNQPHQFQTPVHCPTPVCCTHCLNIPHMNKGPLPHQAMSHPQAFRQPPEMQQHQQHFPLQYSLQPHERDQRCTARPMKTMQPCLEARSHQEHESLSARIGKHAQEQAIHQATHSVYPLPPQEVPQGQAAHSQQAPVPSPLQTPAVQVQLSPLQKVKLNNVPQPLEQPPPLQQLSPPSVMSKYETTVVKSKSSMLDLFWKCIAASLDLLKVGEDSIEPEGHKTDLPLDRNVAPPVSQPSEEATVRIHSPENTLNPVRKHSGSLNVVGLSNALERQLTSTRVSRTSDLKAQDVSTVTSGQSQSMPHVTDVQLEAVPSFSLALDRTANDLSSETTDHLVTGVMSLAGAVCKLENEEFGTVSYPLGSDSAVDESKDSNEYVLPMQNILEEPINLSVKKPQLCASPPICITNSSCIQPFNPPLPRHIEDCRNCEKEHFETEIKSNQNNRACAKEVKVPYVRLERLKICTSESGELPVFKLQPQKNEHDGTFLLIIECGCQSSRKAIKVNQGHSPNAQVSQGNPPNKGLNAKPEKTGGQRIPSSQPTEHALPPPVDHRLSNSLKKAVLPQEDSPIENEDFCAVCLNGGELLCCDYCPKVYHLSCHVPALLSFPVGEWVCTLCRNVEKPEVGYDCENTRYGNTLMCARAPFVLDDYDQKKCEKLVLSLFCNSLSLPFHEPVSPLARHYYQIIKRPMDLSIIRKKLQKKNKFHYSTSEELVADVRLMFWNCATFNYPDSEVAEAGRCLEIFFESKLKDIYPEKHFSLVQQDDSDSEEVEHENSQVSSKGFHWPSYRQECIQPKRRRRHAESEKTKRPMFWPAKGLSQV</sequence>
<dbReference type="InterPro" id="IPR037372">
    <property type="entry name" value="TRIM66_Bbox1_Znf"/>
</dbReference>
<accession>A0ABM1KU34</accession>
<dbReference type="SUPFAM" id="SSF57845">
    <property type="entry name" value="B-box zinc-binding domain"/>
    <property type="match status" value="1"/>
</dbReference>
<dbReference type="Pfam" id="PF00643">
    <property type="entry name" value="zf-B_box"/>
    <property type="match status" value="1"/>
</dbReference>
<dbReference type="PROSITE" id="PS50014">
    <property type="entry name" value="BROMODOMAIN_2"/>
    <property type="match status" value="1"/>
</dbReference>
<feature type="region of interest" description="Disordered" evidence="11">
    <location>
        <begin position="1065"/>
        <end position="1123"/>
    </location>
</feature>
<keyword evidence="2" id="KW-0479">Metal-binding</keyword>
<feature type="domain" description="PHD-type" evidence="13">
    <location>
        <begin position="875"/>
        <end position="922"/>
    </location>
</feature>
<dbReference type="Gene3D" id="3.30.40.10">
    <property type="entry name" value="Zinc/RING finger domain, C3HC4 (zinc finger)"/>
    <property type="match status" value="1"/>
</dbReference>
<dbReference type="Proteomes" id="UP000694871">
    <property type="component" value="Unplaced"/>
</dbReference>
<evidence type="ECO:0000256" key="11">
    <source>
        <dbReference type="SAM" id="MobiDB-lite"/>
    </source>
</evidence>
<dbReference type="Gene3D" id="1.20.920.10">
    <property type="entry name" value="Bromodomain-like"/>
    <property type="match status" value="1"/>
</dbReference>
<evidence type="ECO:0000259" key="12">
    <source>
        <dbReference type="PROSITE" id="PS50014"/>
    </source>
</evidence>
<feature type="compositionally biased region" description="Polar residues" evidence="11">
    <location>
        <begin position="808"/>
        <end position="821"/>
    </location>
</feature>
<keyword evidence="8" id="KW-0539">Nucleus</keyword>
<evidence type="ECO:0000256" key="7">
    <source>
        <dbReference type="ARBA" id="ARBA00023117"/>
    </source>
</evidence>
<dbReference type="PANTHER" id="PTHR45915:SF7">
    <property type="entry name" value="TRIPARTITE MOTIF-CONTAINING PROTEIN 66"/>
    <property type="match status" value="1"/>
</dbReference>
<dbReference type="PRINTS" id="PR00503">
    <property type="entry name" value="BROMODOMAIN"/>
</dbReference>
<dbReference type="PROSITE" id="PS01359">
    <property type="entry name" value="ZF_PHD_1"/>
    <property type="match status" value="1"/>
</dbReference>
<name>A0ABM1KU34_GEKJA</name>
<dbReference type="Pfam" id="PF00628">
    <property type="entry name" value="PHD"/>
    <property type="match status" value="1"/>
</dbReference>
<dbReference type="SMART" id="SM00297">
    <property type="entry name" value="BROMO"/>
    <property type="match status" value="1"/>
</dbReference>
<comment type="subcellular location">
    <subcellularLocation>
        <location evidence="1">Nucleus</location>
    </subcellularLocation>
</comment>
<keyword evidence="6" id="KW-0175">Coiled coil</keyword>
<protein>
    <submittedName>
        <fullName evidence="16">Tripartite motif-containing protein 66</fullName>
    </submittedName>
</protein>
<evidence type="ECO:0000256" key="2">
    <source>
        <dbReference type="ARBA" id="ARBA00022723"/>
    </source>
</evidence>
<dbReference type="InterPro" id="IPR003649">
    <property type="entry name" value="Bbox_C"/>
</dbReference>
<keyword evidence="4 9" id="KW-0863">Zinc-finger</keyword>
<evidence type="ECO:0000256" key="4">
    <source>
        <dbReference type="ARBA" id="ARBA00022771"/>
    </source>
</evidence>
<dbReference type="InterPro" id="IPR000315">
    <property type="entry name" value="Znf_B-box"/>
</dbReference>
<proteinExistence type="predicted"/>
<dbReference type="SMART" id="SM00249">
    <property type="entry name" value="PHD"/>
    <property type="match status" value="1"/>
</dbReference>
<dbReference type="SUPFAM" id="SSF57903">
    <property type="entry name" value="FYVE/PHD zinc finger"/>
    <property type="match status" value="1"/>
</dbReference>
<evidence type="ECO:0000259" key="14">
    <source>
        <dbReference type="PROSITE" id="PS50119"/>
    </source>
</evidence>
<keyword evidence="15" id="KW-1185">Reference proteome</keyword>
<dbReference type="CDD" id="cd05502">
    <property type="entry name" value="Bromo_tif1_like"/>
    <property type="match status" value="1"/>
</dbReference>
<feature type="region of interest" description="Disordered" evidence="11">
    <location>
        <begin position="521"/>
        <end position="560"/>
    </location>
</feature>
<evidence type="ECO:0000259" key="13">
    <source>
        <dbReference type="PROSITE" id="PS50016"/>
    </source>
</evidence>
<dbReference type="SUPFAM" id="SSF47370">
    <property type="entry name" value="Bromodomain"/>
    <property type="match status" value="1"/>
</dbReference>
<feature type="domain" description="B box-type" evidence="14">
    <location>
        <begin position="57"/>
        <end position="98"/>
    </location>
</feature>
<reference evidence="16" key="1">
    <citation type="submission" date="2025-08" db="UniProtKB">
        <authorList>
            <consortium name="RefSeq"/>
        </authorList>
    </citation>
    <scope>IDENTIFICATION</scope>
</reference>
<dbReference type="PANTHER" id="PTHR45915">
    <property type="entry name" value="TRANSCRIPTION INTERMEDIARY FACTOR"/>
    <property type="match status" value="1"/>
</dbReference>
<evidence type="ECO:0000313" key="15">
    <source>
        <dbReference type="Proteomes" id="UP000694871"/>
    </source>
</evidence>